<feature type="domain" description="Beta-lactamase class A catalytic" evidence="4">
    <location>
        <begin position="69"/>
        <end position="327"/>
    </location>
</feature>
<dbReference type="InterPro" id="IPR045155">
    <property type="entry name" value="Beta-lactam_cat"/>
</dbReference>
<evidence type="ECO:0000313" key="5">
    <source>
        <dbReference type="EMBL" id="QNQ12157.1"/>
    </source>
</evidence>
<evidence type="ECO:0000259" key="4">
    <source>
        <dbReference type="Pfam" id="PF13354"/>
    </source>
</evidence>
<evidence type="ECO:0000313" key="6">
    <source>
        <dbReference type="Proteomes" id="UP000516148"/>
    </source>
</evidence>
<name>A0A7H0LR54_9SPHN</name>
<accession>A0A7H0LR54</accession>
<dbReference type="Proteomes" id="UP000516148">
    <property type="component" value="Chromosome"/>
</dbReference>
<dbReference type="SUPFAM" id="SSF56601">
    <property type="entry name" value="beta-lactamase/transpeptidase-like"/>
    <property type="match status" value="1"/>
</dbReference>
<sequence length="354" mass="37567">MAVASCVAASPKMADSRAVSPTYRAPAYGAPAYQLVIPVPPPTPRPVSAPQALSTNIAALGRSFNGRVGIAVRSIDGGWSVQSNGDILLPQQSVSKLWVAMTVLDFRDAGKLRLEDPVTVKREDLTLFHQPIAALIKGDGYETTIGALLQRALTMSDNTANDRLLRYVGGPKAVRAFILRKQLGDIRFGPGERLLQSGTAGLAWKPEYAFGNAFTRARASLPQSDRIAAFERYVTDPPDGAAPMAIAGALVKLKKGELLSASSTDYLISTMQSSKTGKMRLRGAVPEGWSFGHKTGTGQDLAGRTAGYNDVGLLTAPDGKSYALAVMIGDTLKSIPERQALMQAVVAAVVVNHH</sequence>
<dbReference type="EMBL" id="CP061038">
    <property type="protein sequence ID" value="QNQ12157.1"/>
    <property type="molecule type" value="Genomic_DNA"/>
</dbReference>
<dbReference type="PANTHER" id="PTHR35333">
    <property type="entry name" value="BETA-LACTAMASE"/>
    <property type="match status" value="1"/>
</dbReference>
<proteinExistence type="inferred from homology"/>
<dbReference type="PRINTS" id="PR00118">
    <property type="entry name" value="BLACTAMASEA"/>
</dbReference>
<evidence type="ECO:0000256" key="2">
    <source>
        <dbReference type="ARBA" id="ARBA00009009"/>
    </source>
</evidence>
<dbReference type="KEGG" id="spap:H3Z74_21005"/>
<comment type="catalytic activity">
    <reaction evidence="1">
        <text>a beta-lactam + H2O = a substituted beta-amino acid</text>
        <dbReference type="Rhea" id="RHEA:20401"/>
        <dbReference type="ChEBI" id="CHEBI:15377"/>
        <dbReference type="ChEBI" id="CHEBI:35627"/>
        <dbReference type="ChEBI" id="CHEBI:140347"/>
        <dbReference type="EC" id="3.5.2.6"/>
    </reaction>
</comment>
<dbReference type="EC" id="3.5.2.6" evidence="3"/>
<dbReference type="PANTHER" id="PTHR35333:SF3">
    <property type="entry name" value="BETA-LACTAMASE-TYPE TRANSPEPTIDASE FOLD CONTAINING PROTEIN"/>
    <property type="match status" value="1"/>
</dbReference>
<dbReference type="Gene3D" id="3.40.710.10">
    <property type="entry name" value="DD-peptidase/beta-lactamase superfamily"/>
    <property type="match status" value="1"/>
</dbReference>
<dbReference type="GO" id="GO:0030655">
    <property type="term" value="P:beta-lactam antibiotic catabolic process"/>
    <property type="evidence" value="ECO:0007669"/>
    <property type="project" value="InterPro"/>
</dbReference>
<dbReference type="InterPro" id="IPR012338">
    <property type="entry name" value="Beta-lactam/transpept-like"/>
</dbReference>
<dbReference type="Pfam" id="PF13354">
    <property type="entry name" value="Beta-lactamase2"/>
    <property type="match status" value="1"/>
</dbReference>
<dbReference type="AlphaFoldDB" id="A0A7H0LR54"/>
<evidence type="ECO:0000256" key="3">
    <source>
        <dbReference type="ARBA" id="ARBA00012865"/>
    </source>
</evidence>
<dbReference type="InterPro" id="IPR000871">
    <property type="entry name" value="Beta-lactam_class-A"/>
</dbReference>
<evidence type="ECO:0000256" key="1">
    <source>
        <dbReference type="ARBA" id="ARBA00001526"/>
    </source>
</evidence>
<dbReference type="GO" id="GO:0008800">
    <property type="term" value="F:beta-lactamase activity"/>
    <property type="evidence" value="ECO:0007669"/>
    <property type="project" value="UniProtKB-EC"/>
</dbReference>
<gene>
    <name evidence="5" type="ORF">H3Z74_21005</name>
</gene>
<dbReference type="GO" id="GO:0046677">
    <property type="term" value="P:response to antibiotic"/>
    <property type="evidence" value="ECO:0007669"/>
    <property type="project" value="InterPro"/>
</dbReference>
<comment type="similarity">
    <text evidence="2">Belongs to the class-A beta-lactamase family.</text>
</comment>
<keyword evidence="5" id="KW-0378">Hydrolase</keyword>
<organism evidence="5 6">
    <name type="scientific">Sphingomonas alpina</name>
    <dbReference type="NCBI Taxonomy" id="653931"/>
    <lineage>
        <taxon>Bacteria</taxon>
        <taxon>Pseudomonadati</taxon>
        <taxon>Pseudomonadota</taxon>
        <taxon>Alphaproteobacteria</taxon>
        <taxon>Sphingomonadales</taxon>
        <taxon>Sphingomonadaceae</taxon>
        <taxon>Sphingomonas</taxon>
    </lineage>
</organism>
<reference evidence="5 6" key="1">
    <citation type="submission" date="2020-09" db="EMBL/GenBank/DDBJ databases">
        <title>Sphingomonas sp., a new species isolated from pork steak.</title>
        <authorList>
            <person name="Heidler von Heilborn D."/>
        </authorList>
    </citation>
    <scope>NUCLEOTIDE SEQUENCE [LARGE SCALE GENOMIC DNA]</scope>
    <source>
        <strain evidence="6">S8-3T</strain>
    </source>
</reference>
<keyword evidence="6" id="KW-1185">Reference proteome</keyword>
<protein>
    <recommendedName>
        <fullName evidence="3">beta-lactamase</fullName>
        <ecNumber evidence="3">3.5.2.6</ecNumber>
    </recommendedName>
</protein>